<feature type="chain" id="PRO_5027872695" description="ABC transporter substrate-binding protein" evidence="1">
    <location>
        <begin position="22"/>
        <end position="303"/>
    </location>
</feature>
<dbReference type="PANTHER" id="PTHR35271:SF1">
    <property type="entry name" value="ABC TRANSPORTER, SUBSTRATE-BINDING LIPOPROTEIN"/>
    <property type="match status" value="1"/>
</dbReference>
<accession>A0A6S6YJY9</accession>
<name>A0A6S6YJY9_9PROT</name>
<dbReference type="AlphaFoldDB" id="A0A6S6YJY9"/>
<gene>
    <name evidence="2" type="ORF">DENOEST_0909</name>
</gene>
<protein>
    <recommendedName>
        <fullName evidence="4">ABC transporter substrate-binding protein</fullName>
    </recommendedName>
</protein>
<dbReference type="Gene3D" id="3.40.50.2300">
    <property type="match status" value="2"/>
</dbReference>
<proteinExistence type="predicted"/>
<dbReference type="Pfam" id="PF04392">
    <property type="entry name" value="ABC_sub_bind"/>
    <property type="match status" value="1"/>
</dbReference>
<dbReference type="EMBL" id="LR778301">
    <property type="protein sequence ID" value="CAB1368074.1"/>
    <property type="molecule type" value="Genomic_DNA"/>
</dbReference>
<evidence type="ECO:0008006" key="4">
    <source>
        <dbReference type="Google" id="ProtNLM"/>
    </source>
</evidence>
<keyword evidence="3" id="KW-1185">Reference proteome</keyword>
<sequence length="303" mass="32731">MVASFRFLFLLAVLLPLPAGAGDGFAVRLLVSDDNSYAQRAGVRLEALLRQAEPAITQEPWAPGASGRRLTVTVGAKAWRSYGAEAEMEGPVLAVAPTRPAFEEYHRTGGQVAAIHLEMPPGRIFNLIQAAMPQRTAVGMLASVSTLVGPQSRGQLGRFEASAAERGLRLVSEMVEAENEVGPAVERLVRQSAVFLAMPDPVVHTANTVQPLLLLTYRASVPVIGYSESYLKAGAILAIYATPEQIAQQAFETILAYRQGKALPATQVPRYYTVRINDTVARSLGLTLPLAVDLEGRLRQMRE</sequence>
<dbReference type="KEGG" id="doe:DENOEST_0909"/>
<evidence type="ECO:0000313" key="3">
    <source>
        <dbReference type="Proteomes" id="UP000515733"/>
    </source>
</evidence>
<dbReference type="Proteomes" id="UP000515733">
    <property type="component" value="Chromosome"/>
</dbReference>
<dbReference type="PANTHER" id="PTHR35271">
    <property type="entry name" value="ABC TRANSPORTER, SUBSTRATE-BINDING LIPOPROTEIN-RELATED"/>
    <property type="match status" value="1"/>
</dbReference>
<evidence type="ECO:0000256" key="1">
    <source>
        <dbReference type="SAM" id="SignalP"/>
    </source>
</evidence>
<dbReference type="InterPro" id="IPR007487">
    <property type="entry name" value="ABC_transpt-TYRBP-like"/>
</dbReference>
<reference evidence="2 3" key="1">
    <citation type="submission" date="2020-03" db="EMBL/GenBank/DDBJ databases">
        <authorList>
            <consortium name="Genoscope - CEA"/>
            <person name="William W."/>
        </authorList>
    </citation>
    <scope>NUCLEOTIDE SEQUENCE [LARGE SCALE GENOMIC DNA]</scope>
    <source>
        <strain evidence="3">DSM 16959</strain>
    </source>
</reference>
<keyword evidence="1" id="KW-0732">Signal</keyword>
<feature type="signal peptide" evidence="1">
    <location>
        <begin position="1"/>
        <end position="21"/>
    </location>
</feature>
<evidence type="ECO:0000313" key="2">
    <source>
        <dbReference type="EMBL" id="CAB1368074.1"/>
    </source>
</evidence>
<organism evidence="2 3">
    <name type="scientific">Denitratisoma oestradiolicum</name>
    <dbReference type="NCBI Taxonomy" id="311182"/>
    <lineage>
        <taxon>Bacteria</taxon>
        <taxon>Pseudomonadati</taxon>
        <taxon>Pseudomonadota</taxon>
        <taxon>Betaproteobacteria</taxon>
        <taxon>Nitrosomonadales</taxon>
        <taxon>Sterolibacteriaceae</taxon>
        <taxon>Denitratisoma</taxon>
    </lineage>
</organism>